<reference evidence="2 3" key="1">
    <citation type="submission" date="2015-12" db="EMBL/GenBank/DDBJ databases">
        <title>The genome of Folsomia candida.</title>
        <authorList>
            <person name="Faddeeva A."/>
            <person name="Derks M.F."/>
            <person name="Anvar Y."/>
            <person name="Smit S."/>
            <person name="Van Straalen N."/>
            <person name="Roelofs D."/>
        </authorList>
    </citation>
    <scope>NUCLEOTIDE SEQUENCE [LARGE SCALE GENOMIC DNA]</scope>
    <source>
        <strain evidence="2 3">VU population</strain>
        <tissue evidence="2">Whole body</tissue>
    </source>
</reference>
<accession>A0A226DN37</accession>
<dbReference type="InterPro" id="IPR012337">
    <property type="entry name" value="RNaseH-like_sf"/>
</dbReference>
<dbReference type="AlphaFoldDB" id="A0A226DN37"/>
<dbReference type="Proteomes" id="UP000198287">
    <property type="component" value="Unassembled WGS sequence"/>
</dbReference>
<comment type="caution">
    <text evidence="2">The sequence shown here is derived from an EMBL/GenBank/DDBJ whole genome shotgun (WGS) entry which is preliminary data.</text>
</comment>
<sequence length="509" mass="57786">MPISEENMERRLKIISNQFRHLVNSTVTIGFFVPNRALGLISGTVRKHPETFNLGTLLHSNFAIFKENGFELFGNPVERIAAIVGISLKSCPIAIINVSYNGKMGIAITADKALFSGKDELITVINNAKLTIANEMEDNDELPLILQGKYFTVTLRDGNKISAKCKNCKGDADIKGLLDTTSNFKTHLKRCHSELLPAYEKDKDENRKRRRLDKPKTRPSKSTSSIDNIFPLDKQKSISRQEVLLVDFVVKGMHPYSIVEEPGFRSYVQNLKSDVKIISRKALVARINARYDFMRSTVNLQLKGARYLCMPADAWTCDGKSRSFMGVTAHWIDENLQRRSAALACRRFKGTHSYDRIADLMLNIFREYQLPNNKIVKCVTDSGSNFLKAFSEFKTPTEQEQEEDESDEECDYDFVNVSEILSTDQSDEEPPQLALPPHHACASHKLNLVCAVDIVKSRKASKLQKSAFAIKVVKICRNDSRFMWKIISYTSANQMEFFSRFSYCSITIR</sequence>
<dbReference type="SUPFAM" id="SSF53098">
    <property type="entry name" value="Ribonuclease H-like"/>
    <property type="match status" value="1"/>
</dbReference>
<dbReference type="OrthoDB" id="8195018at2759"/>
<dbReference type="PANTHER" id="PTHR47501">
    <property type="entry name" value="TRANSPOSASE-RELATED"/>
    <property type="match status" value="1"/>
</dbReference>
<evidence type="ECO:0000313" key="3">
    <source>
        <dbReference type="Proteomes" id="UP000198287"/>
    </source>
</evidence>
<proteinExistence type="predicted"/>
<evidence type="ECO:0000313" key="2">
    <source>
        <dbReference type="EMBL" id="OXA46952.1"/>
    </source>
</evidence>
<gene>
    <name evidence="2" type="ORF">Fcan01_18362</name>
</gene>
<protein>
    <submittedName>
        <fullName evidence="2">Zinc finger BED domain-containing protein 1</fullName>
    </submittedName>
</protein>
<organism evidence="2 3">
    <name type="scientific">Folsomia candida</name>
    <name type="common">Springtail</name>
    <dbReference type="NCBI Taxonomy" id="158441"/>
    <lineage>
        <taxon>Eukaryota</taxon>
        <taxon>Metazoa</taxon>
        <taxon>Ecdysozoa</taxon>
        <taxon>Arthropoda</taxon>
        <taxon>Hexapoda</taxon>
        <taxon>Collembola</taxon>
        <taxon>Entomobryomorpha</taxon>
        <taxon>Isotomoidea</taxon>
        <taxon>Isotomidae</taxon>
        <taxon>Proisotominae</taxon>
        <taxon>Folsomia</taxon>
    </lineage>
</organism>
<dbReference type="SUPFAM" id="SSF140996">
    <property type="entry name" value="Hermes dimerisation domain"/>
    <property type="match status" value="1"/>
</dbReference>
<dbReference type="OMA" id="YCSITIR"/>
<keyword evidence="3" id="KW-1185">Reference proteome</keyword>
<feature type="region of interest" description="Disordered" evidence="1">
    <location>
        <begin position="202"/>
        <end position="227"/>
    </location>
</feature>
<feature type="compositionally biased region" description="Basic residues" evidence="1">
    <location>
        <begin position="208"/>
        <end position="219"/>
    </location>
</feature>
<dbReference type="EMBL" id="LNIX01000014">
    <property type="protein sequence ID" value="OXA46952.1"/>
    <property type="molecule type" value="Genomic_DNA"/>
</dbReference>
<name>A0A226DN37_FOLCA</name>
<evidence type="ECO:0000256" key="1">
    <source>
        <dbReference type="SAM" id="MobiDB-lite"/>
    </source>
</evidence>